<keyword evidence="3" id="KW-1185">Reference proteome</keyword>
<evidence type="ECO:0000313" key="3">
    <source>
        <dbReference type="Proteomes" id="UP001149074"/>
    </source>
</evidence>
<accession>A0A9W9FEA8</accession>
<name>A0A9W9FEA8_9EURO</name>
<dbReference type="CDD" id="cd00161">
    <property type="entry name" value="beta-trefoil_Ricin-like"/>
    <property type="match status" value="1"/>
</dbReference>
<gene>
    <name evidence="2" type="ORF">N7532_005547</name>
</gene>
<dbReference type="GeneID" id="81357020"/>
<dbReference type="OrthoDB" id="4490284at2759"/>
<dbReference type="RefSeq" id="XP_056474200.1">
    <property type="nucleotide sequence ID" value="XM_056618041.1"/>
</dbReference>
<dbReference type="AlphaFoldDB" id="A0A9W9FEA8"/>
<dbReference type="EMBL" id="JAPQKI010000005">
    <property type="protein sequence ID" value="KAJ5098546.1"/>
    <property type="molecule type" value="Genomic_DNA"/>
</dbReference>
<dbReference type="Proteomes" id="UP001149074">
    <property type="component" value="Unassembled WGS sequence"/>
</dbReference>
<evidence type="ECO:0000256" key="1">
    <source>
        <dbReference type="SAM" id="SignalP"/>
    </source>
</evidence>
<dbReference type="Gene3D" id="2.80.10.50">
    <property type="match status" value="1"/>
</dbReference>
<reference evidence="2" key="2">
    <citation type="journal article" date="2023" name="IMA Fungus">
        <title>Comparative genomic study of the Penicillium genus elucidates a diverse pangenome and 15 lateral gene transfer events.</title>
        <authorList>
            <person name="Petersen C."/>
            <person name="Sorensen T."/>
            <person name="Nielsen M.R."/>
            <person name="Sondergaard T.E."/>
            <person name="Sorensen J.L."/>
            <person name="Fitzpatrick D.A."/>
            <person name="Frisvad J.C."/>
            <person name="Nielsen K.L."/>
        </authorList>
    </citation>
    <scope>NUCLEOTIDE SEQUENCE</scope>
    <source>
        <strain evidence="2">IBT 30761</strain>
    </source>
</reference>
<dbReference type="SUPFAM" id="SSF50370">
    <property type="entry name" value="Ricin B-like lectins"/>
    <property type="match status" value="1"/>
</dbReference>
<feature type="signal peptide" evidence="1">
    <location>
        <begin position="1"/>
        <end position="19"/>
    </location>
</feature>
<keyword evidence="1" id="KW-0732">Signal</keyword>
<proteinExistence type="predicted"/>
<sequence>MKATFALGALAALSQSAFSLREGTYMIGSPALDPSLVLGETRTDGGPLEFAPRNGHPGQTWFLQLSGSSNRDFFVNNTLGGYINCGTEEGSLCFAGEEPQIYTLESAGDNKYEFVSQGSSYFLRVNEQRVLQLAAWDQSPNEQFTLTSS</sequence>
<feature type="chain" id="PRO_5040782888" evidence="1">
    <location>
        <begin position="20"/>
        <end position="149"/>
    </location>
</feature>
<reference evidence="2" key="1">
    <citation type="submission" date="2022-11" db="EMBL/GenBank/DDBJ databases">
        <authorList>
            <person name="Petersen C."/>
        </authorList>
    </citation>
    <scope>NUCLEOTIDE SEQUENCE</scope>
    <source>
        <strain evidence="2">IBT 30761</strain>
    </source>
</reference>
<protein>
    <submittedName>
        <fullName evidence="2">Uncharacterized protein</fullName>
    </submittedName>
</protein>
<dbReference type="InterPro" id="IPR035992">
    <property type="entry name" value="Ricin_B-like_lectins"/>
</dbReference>
<comment type="caution">
    <text evidence="2">The sequence shown here is derived from an EMBL/GenBank/DDBJ whole genome shotgun (WGS) entry which is preliminary data.</text>
</comment>
<organism evidence="2 3">
    <name type="scientific">Penicillium argentinense</name>
    <dbReference type="NCBI Taxonomy" id="1131581"/>
    <lineage>
        <taxon>Eukaryota</taxon>
        <taxon>Fungi</taxon>
        <taxon>Dikarya</taxon>
        <taxon>Ascomycota</taxon>
        <taxon>Pezizomycotina</taxon>
        <taxon>Eurotiomycetes</taxon>
        <taxon>Eurotiomycetidae</taxon>
        <taxon>Eurotiales</taxon>
        <taxon>Aspergillaceae</taxon>
        <taxon>Penicillium</taxon>
    </lineage>
</organism>
<evidence type="ECO:0000313" key="2">
    <source>
        <dbReference type="EMBL" id="KAJ5098546.1"/>
    </source>
</evidence>